<name>A0ABV6BMI5_9FLAO</name>
<sequence length="270" mass="31436">MKLFKVLFIALITTSCSSEDSTEINFENKSPVTEINPYIYDSGLSNGLKMAFEYDSNKRLIKKNGGFVAPIPIIGFGGFYSNDVYTILTYNGKNITIENFSNSPDFSIPKDTRILTLNASNKIETREIPNLSYNYQSKKQTFTYSENKLVKIVTTFPNRHYDATDPTHYILTNVEQFYYDLNGNLTKAEYLEQHNGIDKGEKIIRTFEDYDKAENPLQDFQLLDEFFYRSLSKNNFRKYSESQYRNDDLIYTSIVIWTFNYELNGKIIIK</sequence>
<gene>
    <name evidence="1" type="ORF">ACFFLS_06350</name>
</gene>
<dbReference type="Proteomes" id="UP001589734">
    <property type="component" value="Unassembled WGS sequence"/>
</dbReference>
<protein>
    <recommendedName>
        <fullName evidence="3">DUF4595 domain-containing protein</fullName>
    </recommendedName>
</protein>
<accession>A0ABV6BMI5</accession>
<dbReference type="RefSeq" id="WP_379685697.1">
    <property type="nucleotide sequence ID" value="NZ_JBHLYW010000007.1"/>
</dbReference>
<evidence type="ECO:0000313" key="1">
    <source>
        <dbReference type="EMBL" id="MFC0076650.1"/>
    </source>
</evidence>
<dbReference type="EMBL" id="JBHLYW010000007">
    <property type="protein sequence ID" value="MFC0076650.1"/>
    <property type="molecule type" value="Genomic_DNA"/>
</dbReference>
<proteinExistence type="predicted"/>
<reference evidence="1 2" key="1">
    <citation type="submission" date="2024-09" db="EMBL/GenBank/DDBJ databases">
        <authorList>
            <person name="Sun Q."/>
            <person name="Mori K."/>
        </authorList>
    </citation>
    <scope>NUCLEOTIDE SEQUENCE [LARGE SCALE GENOMIC DNA]</scope>
    <source>
        <strain evidence="1 2">CGMCC 1.12926</strain>
    </source>
</reference>
<evidence type="ECO:0008006" key="3">
    <source>
        <dbReference type="Google" id="ProtNLM"/>
    </source>
</evidence>
<keyword evidence="2" id="KW-1185">Reference proteome</keyword>
<organism evidence="1 2">
    <name type="scientific">Flavobacterium procerum</name>
    <dbReference type="NCBI Taxonomy" id="1455569"/>
    <lineage>
        <taxon>Bacteria</taxon>
        <taxon>Pseudomonadati</taxon>
        <taxon>Bacteroidota</taxon>
        <taxon>Flavobacteriia</taxon>
        <taxon>Flavobacteriales</taxon>
        <taxon>Flavobacteriaceae</taxon>
        <taxon>Flavobacterium</taxon>
    </lineage>
</organism>
<comment type="caution">
    <text evidence="1">The sequence shown here is derived from an EMBL/GenBank/DDBJ whole genome shotgun (WGS) entry which is preliminary data.</text>
</comment>
<evidence type="ECO:0000313" key="2">
    <source>
        <dbReference type="Proteomes" id="UP001589734"/>
    </source>
</evidence>
<dbReference type="PROSITE" id="PS51257">
    <property type="entry name" value="PROKAR_LIPOPROTEIN"/>
    <property type="match status" value="1"/>
</dbReference>